<organism evidence="1 2">
    <name type="scientific">Sparassis crispa</name>
    <dbReference type="NCBI Taxonomy" id="139825"/>
    <lineage>
        <taxon>Eukaryota</taxon>
        <taxon>Fungi</taxon>
        <taxon>Dikarya</taxon>
        <taxon>Basidiomycota</taxon>
        <taxon>Agaricomycotina</taxon>
        <taxon>Agaricomycetes</taxon>
        <taxon>Polyporales</taxon>
        <taxon>Sparassidaceae</taxon>
        <taxon>Sparassis</taxon>
    </lineage>
</organism>
<dbReference type="OrthoDB" id="2803071at2759"/>
<dbReference type="AlphaFoldDB" id="A0A401GPE7"/>
<dbReference type="InParanoid" id="A0A401GPE7"/>
<gene>
    <name evidence="1" type="ORF">SCP_0600170</name>
</gene>
<dbReference type="Proteomes" id="UP000287166">
    <property type="component" value="Unassembled WGS sequence"/>
</dbReference>
<evidence type="ECO:0000313" key="2">
    <source>
        <dbReference type="Proteomes" id="UP000287166"/>
    </source>
</evidence>
<accession>A0A401GPE7</accession>
<comment type="caution">
    <text evidence="1">The sequence shown here is derived from an EMBL/GenBank/DDBJ whole genome shotgun (WGS) entry which is preliminary data.</text>
</comment>
<proteinExistence type="predicted"/>
<sequence length="77" mass="8551">MLTRPLHTGFQEWAQVLCAKMRLVGPYHPAPATETTVVIKIFQESIFPPAEYFDDKGIDGGLWLTGARMAKAEALAF</sequence>
<protein>
    <submittedName>
        <fullName evidence="1">Uncharacterized protein</fullName>
    </submittedName>
</protein>
<evidence type="ECO:0000313" key="1">
    <source>
        <dbReference type="EMBL" id="GBE84040.1"/>
    </source>
</evidence>
<dbReference type="EMBL" id="BFAD01000006">
    <property type="protein sequence ID" value="GBE84040.1"/>
    <property type="molecule type" value="Genomic_DNA"/>
</dbReference>
<dbReference type="RefSeq" id="XP_027614953.1">
    <property type="nucleotide sequence ID" value="XM_027759152.1"/>
</dbReference>
<name>A0A401GPE7_9APHY</name>
<keyword evidence="2" id="KW-1185">Reference proteome</keyword>
<reference evidence="1 2" key="1">
    <citation type="journal article" date="2018" name="Sci. Rep.">
        <title>Genome sequence of the cauliflower mushroom Sparassis crispa (Hanabiratake) and its association with beneficial usage.</title>
        <authorList>
            <person name="Kiyama R."/>
            <person name="Furutani Y."/>
            <person name="Kawaguchi K."/>
            <person name="Nakanishi T."/>
        </authorList>
    </citation>
    <scope>NUCLEOTIDE SEQUENCE [LARGE SCALE GENOMIC DNA]</scope>
</reference>
<dbReference type="GeneID" id="38780957"/>